<feature type="region of interest" description="Disordered" evidence="1">
    <location>
        <begin position="83"/>
        <end position="106"/>
    </location>
</feature>
<sequence>MAAELGGYEQAHTSPPPLTAGNSRVVESPASLEELGSRAQAVARFRVRGLGRRGSRLRLPPNPHCTSPLRFLLQVVGPQEIGPTSLLRAEPGRAPWGKTRPPGARMRAPTTGLAPGWGPGCAIPGDVTDLAIFLFIKGF</sequence>
<evidence type="ECO:0000313" key="2">
    <source>
        <dbReference type="EMBL" id="KAK2821579.1"/>
    </source>
</evidence>
<organism evidence="2 3">
    <name type="scientific">Tachysurus vachellii</name>
    <name type="common">Darkbarbel catfish</name>
    <name type="synonym">Pelteobagrus vachellii</name>
    <dbReference type="NCBI Taxonomy" id="175792"/>
    <lineage>
        <taxon>Eukaryota</taxon>
        <taxon>Metazoa</taxon>
        <taxon>Chordata</taxon>
        <taxon>Craniata</taxon>
        <taxon>Vertebrata</taxon>
        <taxon>Euteleostomi</taxon>
        <taxon>Actinopterygii</taxon>
        <taxon>Neopterygii</taxon>
        <taxon>Teleostei</taxon>
        <taxon>Ostariophysi</taxon>
        <taxon>Siluriformes</taxon>
        <taxon>Bagridae</taxon>
        <taxon>Tachysurus</taxon>
    </lineage>
</organism>
<proteinExistence type="predicted"/>
<protein>
    <submittedName>
        <fullName evidence="2">Uncharacterized protein</fullName>
    </submittedName>
</protein>
<dbReference type="EMBL" id="JAVHJS010000022">
    <property type="protein sequence ID" value="KAK2821579.1"/>
    <property type="molecule type" value="Genomic_DNA"/>
</dbReference>
<evidence type="ECO:0000313" key="3">
    <source>
        <dbReference type="Proteomes" id="UP001187315"/>
    </source>
</evidence>
<accession>A0AA88IWP7</accession>
<reference evidence="2" key="1">
    <citation type="submission" date="2023-08" db="EMBL/GenBank/DDBJ databases">
        <title>Pelteobagrus vachellii genome.</title>
        <authorList>
            <person name="Liu H."/>
        </authorList>
    </citation>
    <scope>NUCLEOTIDE SEQUENCE</scope>
    <source>
        <strain evidence="2">PRFRI_2022a</strain>
        <tissue evidence="2">Muscle</tissue>
    </source>
</reference>
<name>A0AA88IWP7_TACVA</name>
<gene>
    <name evidence="2" type="ORF">Q7C36_020922</name>
</gene>
<comment type="caution">
    <text evidence="2">The sequence shown here is derived from an EMBL/GenBank/DDBJ whole genome shotgun (WGS) entry which is preliminary data.</text>
</comment>
<keyword evidence="3" id="KW-1185">Reference proteome</keyword>
<dbReference type="AlphaFoldDB" id="A0AA88IWP7"/>
<dbReference type="Proteomes" id="UP001187315">
    <property type="component" value="Unassembled WGS sequence"/>
</dbReference>
<evidence type="ECO:0000256" key="1">
    <source>
        <dbReference type="SAM" id="MobiDB-lite"/>
    </source>
</evidence>
<feature type="region of interest" description="Disordered" evidence="1">
    <location>
        <begin position="1"/>
        <end position="25"/>
    </location>
</feature>